<dbReference type="GO" id="GO:0015031">
    <property type="term" value="P:protein transport"/>
    <property type="evidence" value="ECO:0007669"/>
    <property type="project" value="UniProtKB-KW"/>
</dbReference>
<keyword evidence="18" id="KW-0342">GTP-binding</keyword>
<keyword evidence="31" id="KW-1267">Proteomics identification</keyword>
<dbReference type="GO" id="GO:0005525">
    <property type="term" value="F:GTP binding"/>
    <property type="evidence" value="ECO:0000318"/>
    <property type="project" value="GO_Central"/>
</dbReference>
<keyword evidence="15" id="KW-0460">Magnesium</keyword>
<dbReference type="GO" id="GO:0006914">
    <property type="term" value="P:autophagy"/>
    <property type="evidence" value="ECO:0007669"/>
    <property type="project" value="UniProtKB-KW"/>
</dbReference>
<dbReference type="PANTHER" id="PTHR47978">
    <property type="match status" value="1"/>
</dbReference>
<keyword evidence="20" id="KW-0206">Cytoskeleton</keyword>
<feature type="compositionally biased region" description="Pro residues" evidence="28">
    <location>
        <begin position="26"/>
        <end position="39"/>
    </location>
</feature>
<evidence type="ECO:0000256" key="27">
    <source>
        <dbReference type="ARBA" id="ARBA00093500"/>
    </source>
</evidence>
<evidence type="ECO:0000256" key="22">
    <source>
        <dbReference type="ARBA" id="ARBA00023289"/>
    </source>
</evidence>
<evidence type="ECO:0000256" key="5">
    <source>
        <dbReference type="ARBA" id="ARBA00004635"/>
    </source>
</evidence>
<evidence type="ECO:0000313" key="30">
    <source>
        <dbReference type="Proteomes" id="UP000000539"/>
    </source>
</evidence>
<proteinExistence type="evidence at protein level"/>
<evidence type="ECO:0000256" key="20">
    <source>
        <dbReference type="ARBA" id="ARBA00023212"/>
    </source>
</evidence>
<comment type="similarity">
    <text evidence="7">Belongs to the small GTPase superfamily. Rab family.</text>
</comment>
<dbReference type="Pfam" id="PF00071">
    <property type="entry name" value="Ras"/>
    <property type="match status" value="1"/>
</dbReference>
<dbReference type="SUPFAM" id="SSF52540">
    <property type="entry name" value="P-loop containing nucleoside triphosphate hydrolases"/>
    <property type="match status" value="1"/>
</dbReference>
<dbReference type="GO" id="GO:0003925">
    <property type="term" value="F:G protein activity"/>
    <property type="evidence" value="ECO:0007669"/>
    <property type="project" value="UniProtKB-EC"/>
</dbReference>
<evidence type="ECO:0000256" key="2">
    <source>
        <dbReference type="ARBA" id="ARBA00004186"/>
    </source>
</evidence>
<evidence type="ECO:0000256" key="21">
    <source>
        <dbReference type="ARBA" id="ARBA00023288"/>
    </source>
</evidence>
<evidence type="ECO:0000256" key="16">
    <source>
        <dbReference type="ARBA" id="ARBA00022927"/>
    </source>
</evidence>
<evidence type="ECO:0000256" key="18">
    <source>
        <dbReference type="ARBA" id="ARBA00023134"/>
    </source>
</evidence>
<evidence type="ECO:0000256" key="14">
    <source>
        <dbReference type="ARBA" id="ARBA00022801"/>
    </source>
</evidence>
<reference evidence="29" key="2">
    <citation type="submission" date="2025-08" db="UniProtKB">
        <authorList>
            <consortium name="Ensembl"/>
        </authorList>
    </citation>
    <scope>IDENTIFICATION</scope>
    <source>
        <strain evidence="29">broiler</strain>
    </source>
</reference>
<evidence type="ECO:0000256" key="23">
    <source>
        <dbReference type="ARBA" id="ARBA00023329"/>
    </source>
</evidence>
<comment type="cofactor">
    <cofactor evidence="1">
        <name>Mg(2+)</name>
        <dbReference type="ChEBI" id="CHEBI:18420"/>
    </cofactor>
</comment>
<dbReference type="Proteomes" id="UP000000539">
    <property type="component" value="Chromosome 13"/>
</dbReference>
<evidence type="ECO:0000256" key="26">
    <source>
        <dbReference type="ARBA" id="ARBA00093319"/>
    </source>
</evidence>
<evidence type="ECO:0000256" key="13">
    <source>
        <dbReference type="ARBA" id="ARBA00022741"/>
    </source>
</evidence>
<evidence type="ECO:0000256" key="10">
    <source>
        <dbReference type="ARBA" id="ARBA00022490"/>
    </source>
</evidence>
<evidence type="ECO:0000256" key="11">
    <source>
        <dbReference type="ARBA" id="ARBA00022553"/>
    </source>
</evidence>
<dbReference type="EC" id="3.6.5.2" evidence="8"/>
<evidence type="ECO:0000256" key="12">
    <source>
        <dbReference type="ARBA" id="ARBA00022723"/>
    </source>
</evidence>
<evidence type="ECO:0007829" key="31">
    <source>
        <dbReference type="PeptideAtlas" id="A0A8V0Y4A4"/>
    </source>
</evidence>
<evidence type="ECO:0000256" key="4">
    <source>
        <dbReference type="ARBA" id="ARBA00004556"/>
    </source>
</evidence>
<comment type="catalytic activity">
    <reaction evidence="24">
        <text>GTP + H2O = GDP + phosphate + H(+)</text>
        <dbReference type="Rhea" id="RHEA:19669"/>
        <dbReference type="ChEBI" id="CHEBI:15377"/>
        <dbReference type="ChEBI" id="CHEBI:15378"/>
        <dbReference type="ChEBI" id="CHEBI:37565"/>
        <dbReference type="ChEBI" id="CHEBI:43474"/>
        <dbReference type="ChEBI" id="CHEBI:58189"/>
        <dbReference type="EC" id="3.6.5.2"/>
    </reaction>
    <physiologicalReaction direction="left-to-right" evidence="24">
        <dbReference type="Rhea" id="RHEA:19670"/>
    </physiologicalReaction>
</comment>
<keyword evidence="22" id="KW-0636">Prenylation</keyword>
<keyword evidence="16" id="KW-0653">Protein transport</keyword>
<accession>A0A8V0Y4A4</accession>
<keyword evidence="19" id="KW-0472">Membrane</keyword>
<keyword evidence="13" id="KW-0547">Nucleotide-binding</keyword>
<sequence>DGPLRVPRWSPGRVSQGLPAVRSRPPSSPPCPRAVPPGLGPRGVPTAPLSPRSSLYPHIPHVALPSPERLPHIRRPNVPHASVPASSCPITSPARGLPRVPISDPSVPPLGPTVPPPLPLQTIGAAFVAKVLSVGEQTVTLGIWDTAGSERYEAMSRIYYRGARAAIVCYDLTNSSSFQRAKFWVNELQNCEEGCRIYLCGTKSDLLEEDRRKRDVDFHDVQDYADEVKAELFETSSKTGQNVDELFQKVAEDYVHFTAFQEMTEEKGVDLGQKSSSYLYSCCHH</sequence>
<dbReference type="SMART" id="SM00173">
    <property type="entry name" value="RAS"/>
    <property type="match status" value="1"/>
</dbReference>
<reference evidence="29" key="1">
    <citation type="submission" date="2020-11" db="EMBL/GenBank/DDBJ databases">
        <title>Gallus gallus (Chicken) genome, bGalGal1, GRCg7b, maternal haplotype autosomes + Z &amp; W.</title>
        <authorList>
            <person name="Warren W."/>
            <person name="Formenti G."/>
            <person name="Fedrigo O."/>
            <person name="Haase B."/>
            <person name="Mountcastle J."/>
            <person name="Balacco J."/>
            <person name="Tracey A."/>
            <person name="Schneider V."/>
            <person name="Okimoto R."/>
            <person name="Cheng H."/>
            <person name="Hawken R."/>
            <person name="Howe K."/>
            <person name="Jarvis E.D."/>
        </authorList>
    </citation>
    <scope>NUCLEOTIDE SEQUENCE [LARGE SCALE GENOMIC DNA]</scope>
    <source>
        <strain evidence="29">Broiler</strain>
    </source>
</reference>
<keyword evidence="21" id="KW-0449">Lipoprotein</keyword>
<evidence type="ECO:0000256" key="3">
    <source>
        <dbReference type="ARBA" id="ARBA00004514"/>
    </source>
</evidence>
<comment type="function">
    <text evidence="26">The small GTPases Rab are key regulators of intracellular membrane trafficking, from the formation of transport vesicles to their fusion with membranes. Rabs cycle between an inactive GDP-bound form and an active GTP-bound form that is able to recruit to membranes different sets of downstream effectors directly responsible for vesicle formation, movement, tethering and fusion. RAB24 is an atypical RAB protein that presents low GTPase activity and thereby exists predominantly in the GTP-bound active state. RAB24 is required for the clearance of late autophagic vacuoles under basal conditions. It is not needed for starvation-induced autophagy. Involved in the modulation of meiotic apparatus assembly and meiotic progression during oocyte maturation, possibly through regulation of kinetochore-microtubule interaction.</text>
</comment>
<dbReference type="PROSITE" id="PS51419">
    <property type="entry name" value="RAB"/>
    <property type="match status" value="1"/>
</dbReference>
<dbReference type="CDD" id="cd04118">
    <property type="entry name" value="Rab24"/>
    <property type="match status" value="1"/>
</dbReference>
<evidence type="ECO:0000313" key="29">
    <source>
        <dbReference type="Ensembl" id="ENSGALP00010013176.1"/>
    </source>
</evidence>
<keyword evidence="10" id="KW-0963">Cytoplasm</keyword>
<keyword evidence="17" id="KW-0072">Autophagy</keyword>
<keyword evidence="30" id="KW-1185">Reference proteome</keyword>
<dbReference type="GO" id="GO:0046872">
    <property type="term" value="F:metal ion binding"/>
    <property type="evidence" value="ECO:0007669"/>
    <property type="project" value="UniProtKB-KW"/>
</dbReference>
<evidence type="ECO:0000256" key="15">
    <source>
        <dbReference type="ARBA" id="ARBA00022842"/>
    </source>
</evidence>
<dbReference type="PRINTS" id="PR00449">
    <property type="entry name" value="RASTRNSFRMNG"/>
</dbReference>
<protein>
    <recommendedName>
        <fullName evidence="25">Ras-related protein Rab-24</fullName>
        <ecNumber evidence="8">3.6.5.2</ecNumber>
    </recommendedName>
</protein>
<comment type="subunit">
    <text evidence="27">Interacts with ZFYVE20. Does not interact with the GDP dissociation inhibitors ARHGDIA and ARHGDIB.</text>
</comment>
<dbReference type="PROSITE" id="PS51421">
    <property type="entry name" value="RAS"/>
    <property type="match status" value="1"/>
</dbReference>
<feature type="region of interest" description="Disordered" evidence="28">
    <location>
        <begin position="1"/>
        <end position="48"/>
    </location>
</feature>
<dbReference type="InterPro" id="IPR027417">
    <property type="entry name" value="P-loop_NTPase"/>
</dbReference>
<dbReference type="AlphaFoldDB" id="A0A8V0Y4A4"/>
<dbReference type="GO" id="GO:0005829">
    <property type="term" value="C:cytosol"/>
    <property type="evidence" value="ECO:0007669"/>
    <property type="project" value="UniProtKB-SubCell"/>
</dbReference>
<keyword evidence="12" id="KW-0479">Metal-binding</keyword>
<dbReference type="FunFam" id="3.40.50.300:FF:000799">
    <property type="entry name" value="ras-related protein Rab-24 isoform X1"/>
    <property type="match status" value="1"/>
</dbReference>
<evidence type="ECO:0000256" key="7">
    <source>
        <dbReference type="ARBA" id="ARBA00006270"/>
    </source>
</evidence>
<comment type="subcellular location">
    <subcellularLocation>
        <location evidence="2">Cytoplasm</location>
        <location evidence="2">Cytoskeleton</location>
        <location evidence="2">Spindle</location>
    </subcellularLocation>
    <subcellularLocation>
        <location evidence="3">Cytoplasm</location>
        <location evidence="3">Cytosol</location>
    </subcellularLocation>
    <subcellularLocation>
        <location evidence="4">Cytoplasm</location>
        <location evidence="4">Perinuclear region</location>
    </subcellularLocation>
    <subcellularLocation>
        <location evidence="6">Cytoplasmic vesicle</location>
        <location evidence="6">Autophagosome membrane</location>
    </subcellularLocation>
    <subcellularLocation>
        <location evidence="5">Membrane</location>
        <topology evidence="5">Lipid-anchor</topology>
    </subcellularLocation>
</comment>
<dbReference type="NCBIfam" id="TIGR00231">
    <property type="entry name" value="small_GTP"/>
    <property type="match status" value="1"/>
</dbReference>
<evidence type="ECO:0000256" key="25">
    <source>
        <dbReference type="ARBA" id="ARBA00067822"/>
    </source>
</evidence>
<dbReference type="SMART" id="SM00174">
    <property type="entry name" value="RHO"/>
    <property type="match status" value="1"/>
</dbReference>
<dbReference type="GeneTree" id="ENSGT00910000144316"/>
<evidence type="ECO:0000256" key="8">
    <source>
        <dbReference type="ARBA" id="ARBA00011984"/>
    </source>
</evidence>
<evidence type="ECO:0000256" key="24">
    <source>
        <dbReference type="ARBA" id="ARBA00047660"/>
    </source>
</evidence>
<dbReference type="GO" id="GO:0031410">
    <property type="term" value="C:cytoplasmic vesicle"/>
    <property type="evidence" value="ECO:0007669"/>
    <property type="project" value="UniProtKB-KW"/>
</dbReference>
<evidence type="ECO:0000256" key="17">
    <source>
        <dbReference type="ARBA" id="ARBA00023006"/>
    </source>
</evidence>
<dbReference type="FunCoup" id="A0A8V0Y4A4">
    <property type="interactions" value="610"/>
</dbReference>
<evidence type="ECO:0000256" key="6">
    <source>
        <dbReference type="ARBA" id="ARBA00004652"/>
    </source>
</evidence>
<dbReference type="GO" id="GO:0008608">
    <property type="term" value="P:attachment of spindle microtubules to kinetochore"/>
    <property type="evidence" value="ECO:0007669"/>
    <property type="project" value="Ensembl"/>
</dbReference>
<evidence type="ECO:0000256" key="1">
    <source>
        <dbReference type="ARBA" id="ARBA00001946"/>
    </source>
</evidence>
<name>A0A8V0Y4A4_CHICK</name>
<dbReference type="GO" id="GO:0048471">
    <property type="term" value="C:perinuclear region of cytoplasm"/>
    <property type="evidence" value="ECO:0007669"/>
    <property type="project" value="UniProtKB-SubCell"/>
</dbReference>
<dbReference type="InterPro" id="IPR005225">
    <property type="entry name" value="Small_GTP-bd"/>
</dbReference>
<dbReference type="GO" id="GO:0003924">
    <property type="term" value="F:GTPase activity"/>
    <property type="evidence" value="ECO:0000318"/>
    <property type="project" value="GO_Central"/>
</dbReference>
<evidence type="ECO:0000256" key="9">
    <source>
        <dbReference type="ARBA" id="ARBA00022448"/>
    </source>
</evidence>
<reference evidence="29" key="3">
    <citation type="submission" date="2025-09" db="UniProtKB">
        <authorList>
            <consortium name="Ensembl"/>
        </authorList>
    </citation>
    <scope>IDENTIFICATION</scope>
    <source>
        <strain evidence="29">broiler</strain>
    </source>
</reference>
<dbReference type="SMART" id="SM00175">
    <property type="entry name" value="RAB"/>
    <property type="match status" value="1"/>
</dbReference>
<keyword evidence="23" id="KW-0968">Cytoplasmic vesicle</keyword>
<evidence type="ECO:0000256" key="28">
    <source>
        <dbReference type="SAM" id="MobiDB-lite"/>
    </source>
</evidence>
<keyword evidence="11" id="KW-0597">Phosphoprotein</keyword>
<evidence type="ECO:0000256" key="19">
    <source>
        <dbReference type="ARBA" id="ARBA00023136"/>
    </source>
</evidence>
<gene>
    <name evidence="29" type="primary">RAB24</name>
</gene>
<keyword evidence="14" id="KW-0378">Hydrolase</keyword>
<dbReference type="GO" id="GO:0000421">
    <property type="term" value="C:autophagosome membrane"/>
    <property type="evidence" value="ECO:0007669"/>
    <property type="project" value="UniProtKB-SubCell"/>
</dbReference>
<dbReference type="GO" id="GO:0001556">
    <property type="term" value="P:oocyte maturation"/>
    <property type="evidence" value="ECO:0007669"/>
    <property type="project" value="Ensembl"/>
</dbReference>
<dbReference type="GO" id="GO:0005819">
    <property type="term" value="C:spindle"/>
    <property type="evidence" value="ECO:0007669"/>
    <property type="project" value="UniProtKB-SubCell"/>
</dbReference>
<dbReference type="GlyGen" id="A0A8V0Y4A4">
    <property type="glycosylation" value="1 site"/>
</dbReference>
<dbReference type="OrthoDB" id="25896at2759"/>
<dbReference type="Ensembl" id="ENSGALT00010022794.1">
    <property type="protein sequence ID" value="ENSGALP00010013176.1"/>
    <property type="gene ID" value="ENSGALG00010009560.1"/>
</dbReference>
<dbReference type="GO" id="GO:0140013">
    <property type="term" value="P:meiotic nuclear division"/>
    <property type="evidence" value="ECO:0007669"/>
    <property type="project" value="Ensembl"/>
</dbReference>
<dbReference type="Gene3D" id="3.40.50.300">
    <property type="entry name" value="P-loop containing nucleotide triphosphate hydrolases"/>
    <property type="match status" value="1"/>
</dbReference>
<dbReference type="InterPro" id="IPR041828">
    <property type="entry name" value="Rab24"/>
</dbReference>
<keyword evidence="9" id="KW-0813">Transport</keyword>
<organism evidence="29 30">
    <name type="scientific">Gallus gallus</name>
    <name type="common">Chicken</name>
    <dbReference type="NCBI Taxonomy" id="9031"/>
    <lineage>
        <taxon>Eukaryota</taxon>
        <taxon>Metazoa</taxon>
        <taxon>Chordata</taxon>
        <taxon>Craniata</taxon>
        <taxon>Vertebrata</taxon>
        <taxon>Euteleostomi</taxon>
        <taxon>Archelosauria</taxon>
        <taxon>Archosauria</taxon>
        <taxon>Dinosauria</taxon>
        <taxon>Saurischia</taxon>
        <taxon>Theropoda</taxon>
        <taxon>Coelurosauria</taxon>
        <taxon>Aves</taxon>
        <taxon>Neognathae</taxon>
        <taxon>Galloanserae</taxon>
        <taxon>Galliformes</taxon>
        <taxon>Phasianidae</taxon>
        <taxon>Phasianinae</taxon>
        <taxon>Gallus</taxon>
    </lineage>
</organism>
<dbReference type="InterPro" id="IPR001806">
    <property type="entry name" value="Small_GTPase"/>
</dbReference>